<dbReference type="AlphaFoldDB" id="A0A2M9FWQ7"/>
<name>A0A2M9FWQ7_9PROT</name>
<dbReference type="RefSeq" id="WP_109795714.1">
    <property type="nucleotide sequence ID" value="NZ_PHIG01000054.1"/>
</dbReference>
<dbReference type="Proteomes" id="UP000229498">
    <property type="component" value="Unassembled WGS sequence"/>
</dbReference>
<reference evidence="1 2" key="1">
    <citation type="submission" date="2017-11" db="EMBL/GenBank/DDBJ databases">
        <title>Draft genome sequence of Rhizobiales bacterium SY3-13.</title>
        <authorList>
            <person name="Sun C."/>
        </authorList>
    </citation>
    <scope>NUCLEOTIDE SEQUENCE [LARGE SCALE GENOMIC DNA]</scope>
    <source>
        <strain evidence="1 2">SY3-13</strain>
    </source>
</reference>
<comment type="caution">
    <text evidence="1">The sequence shown here is derived from an EMBL/GenBank/DDBJ whole genome shotgun (WGS) entry which is preliminary data.</text>
</comment>
<accession>A0A2M9FWQ7</accession>
<dbReference type="Pfam" id="PF05284">
    <property type="entry name" value="DUF736"/>
    <property type="match status" value="1"/>
</dbReference>
<proteinExistence type="predicted"/>
<dbReference type="InterPro" id="IPR007948">
    <property type="entry name" value="DUF736"/>
</dbReference>
<evidence type="ECO:0000313" key="1">
    <source>
        <dbReference type="EMBL" id="PJK27891.1"/>
    </source>
</evidence>
<keyword evidence="2" id="KW-1185">Reference proteome</keyword>
<evidence type="ECO:0000313" key="2">
    <source>
        <dbReference type="Proteomes" id="UP000229498"/>
    </source>
</evidence>
<protein>
    <submittedName>
        <fullName evidence="1">DUF736 domain-containing protein</fullName>
    </submittedName>
</protein>
<dbReference type="OrthoDB" id="9800788at2"/>
<dbReference type="EMBL" id="PHIG01000054">
    <property type="protein sequence ID" value="PJK27891.1"/>
    <property type="molecule type" value="Genomic_DNA"/>
</dbReference>
<gene>
    <name evidence="1" type="ORF">CVT23_20580</name>
</gene>
<sequence>MATIGTFTKTDSGYNGDIRTLTFKAKVALTPVENGGENAPDFRVMAGTAEIGAAWNRTSKGGNSYISVKLDDPSFPAPVYANLVDRNGKPTLIWAR</sequence>
<organism evidence="1 2">
    <name type="scientific">Minwuia thermotolerans</name>
    <dbReference type="NCBI Taxonomy" id="2056226"/>
    <lineage>
        <taxon>Bacteria</taxon>
        <taxon>Pseudomonadati</taxon>
        <taxon>Pseudomonadota</taxon>
        <taxon>Alphaproteobacteria</taxon>
        <taxon>Minwuiales</taxon>
        <taxon>Minwuiaceae</taxon>
        <taxon>Minwuia</taxon>
    </lineage>
</organism>